<dbReference type="InterPro" id="IPR011330">
    <property type="entry name" value="Glyco_hydro/deAcase_b/a-brl"/>
</dbReference>
<keyword evidence="6" id="KW-0326">Glycosidase</keyword>
<evidence type="ECO:0000256" key="9">
    <source>
        <dbReference type="ARBA" id="ARBA00083602"/>
    </source>
</evidence>
<dbReference type="InterPro" id="IPR037094">
    <property type="entry name" value="Glyco_hydro_38_cen_sf"/>
</dbReference>
<keyword evidence="13" id="KW-1185">Reference proteome</keyword>
<evidence type="ECO:0000256" key="3">
    <source>
        <dbReference type="ARBA" id="ARBA00022723"/>
    </source>
</evidence>
<keyword evidence="5" id="KW-0862">Zinc</keyword>
<dbReference type="InterPro" id="IPR050843">
    <property type="entry name" value="Glycosyl_Hydrlase_38"/>
</dbReference>
<evidence type="ECO:0000259" key="11">
    <source>
        <dbReference type="SMART" id="SM00872"/>
    </source>
</evidence>
<comment type="catalytic activity">
    <reaction evidence="10">
        <text>N(4)-{beta-D-GlcNAc-(1-&gt;2)-alpha-D-Man-(1-&gt;3)-[alpha-D-Man-(1-&gt;3)-[alpha-D-Man-(1-&gt;6)]-alpha-D-Man-(1-&gt;6)]-beta-D-Man-(1-&gt;4)-beta-D-GlcNAc-(1-&gt;4)-beta-D-GlcNAc}-L-asparaginyl-[protein] + 2 H2O = 2 alpha-D-mannopyranose + an N(4)-{beta-D-GlcNAc-(1-&gt;2)-alpha-D-Man-(1-&gt;3)-[alpha-D-Man-(1-&gt;6)]-beta-D-Man-(1-&gt;4)-beta-D-GlcNAc-(1-&gt;4)-beta-D-GlcNAc}-L-asparaginyl-[protein]</text>
        <dbReference type="Rhea" id="RHEA:56052"/>
        <dbReference type="Rhea" id="RHEA-COMP:14368"/>
        <dbReference type="Rhea" id="RHEA-COMP:14369"/>
        <dbReference type="ChEBI" id="CHEBI:15377"/>
        <dbReference type="ChEBI" id="CHEBI:28729"/>
        <dbReference type="ChEBI" id="CHEBI:60615"/>
        <dbReference type="ChEBI" id="CHEBI:60625"/>
        <dbReference type="EC" id="3.2.1.114"/>
    </reaction>
</comment>
<dbReference type="Pfam" id="PF01074">
    <property type="entry name" value="Glyco_hydro_38N"/>
    <property type="match status" value="1"/>
</dbReference>
<dbReference type="EMBL" id="LUCM01000323">
    <property type="protein sequence ID" value="KAA0200733.1"/>
    <property type="molecule type" value="Genomic_DNA"/>
</dbReference>
<comment type="cofactor">
    <cofactor evidence="1">
        <name>Zn(2+)</name>
        <dbReference type="ChEBI" id="CHEBI:29105"/>
    </cofactor>
</comment>
<dbReference type="InterPro" id="IPR028995">
    <property type="entry name" value="Glyco_hydro_57/38_cen_sf"/>
</dbReference>
<evidence type="ECO:0000256" key="8">
    <source>
        <dbReference type="ARBA" id="ARBA00066412"/>
    </source>
</evidence>
<evidence type="ECO:0000256" key="1">
    <source>
        <dbReference type="ARBA" id="ARBA00001947"/>
    </source>
</evidence>
<dbReference type="SUPFAM" id="SSF88688">
    <property type="entry name" value="Families 57/38 glycoside transferase middle domain"/>
    <property type="match status" value="1"/>
</dbReference>
<dbReference type="FunFam" id="1.20.1270.50:FF:000001">
    <property type="entry name" value="Alpha-mannosidase"/>
    <property type="match status" value="1"/>
</dbReference>
<evidence type="ECO:0000256" key="5">
    <source>
        <dbReference type="ARBA" id="ARBA00022833"/>
    </source>
</evidence>
<comment type="similarity">
    <text evidence="2">Belongs to the glycosyl hydrolase 38 family.</text>
</comment>
<dbReference type="Gene3D" id="3.20.110.10">
    <property type="entry name" value="Glycoside hydrolase 38, N terminal domain"/>
    <property type="match status" value="1"/>
</dbReference>
<dbReference type="SMART" id="SM00872">
    <property type="entry name" value="Alpha-mann_mid"/>
    <property type="match status" value="1"/>
</dbReference>
<dbReference type="GO" id="GO:0006013">
    <property type="term" value="P:mannose metabolic process"/>
    <property type="evidence" value="ECO:0007669"/>
    <property type="project" value="InterPro"/>
</dbReference>
<evidence type="ECO:0000256" key="4">
    <source>
        <dbReference type="ARBA" id="ARBA00022801"/>
    </source>
</evidence>
<dbReference type="GO" id="GO:0000139">
    <property type="term" value="C:Golgi membrane"/>
    <property type="evidence" value="ECO:0007669"/>
    <property type="project" value="TreeGrafter"/>
</dbReference>
<name>A0A8E0S9W3_9TREM</name>
<reference evidence="12" key="1">
    <citation type="submission" date="2019-05" db="EMBL/GenBank/DDBJ databases">
        <title>Annotation for the trematode Fasciolopsis buski.</title>
        <authorList>
            <person name="Choi Y.-J."/>
        </authorList>
    </citation>
    <scope>NUCLEOTIDE SEQUENCE</scope>
    <source>
        <strain evidence="12">HT</strain>
        <tissue evidence="12">Whole worm</tissue>
    </source>
</reference>
<organism evidence="12 13">
    <name type="scientific">Fasciolopsis buskii</name>
    <dbReference type="NCBI Taxonomy" id="27845"/>
    <lineage>
        <taxon>Eukaryota</taxon>
        <taxon>Metazoa</taxon>
        <taxon>Spiralia</taxon>
        <taxon>Lophotrochozoa</taxon>
        <taxon>Platyhelminthes</taxon>
        <taxon>Trematoda</taxon>
        <taxon>Digenea</taxon>
        <taxon>Plagiorchiida</taxon>
        <taxon>Echinostomata</taxon>
        <taxon>Echinostomatoidea</taxon>
        <taxon>Fasciolidae</taxon>
        <taxon>Fasciolopsis</taxon>
    </lineage>
</organism>
<evidence type="ECO:0000256" key="2">
    <source>
        <dbReference type="ARBA" id="ARBA00009792"/>
    </source>
</evidence>
<dbReference type="PANTHER" id="PTHR11607">
    <property type="entry name" value="ALPHA-MANNOSIDASE"/>
    <property type="match status" value="1"/>
</dbReference>
<comment type="caution">
    <text evidence="12">The sequence shown here is derived from an EMBL/GenBank/DDBJ whole genome shotgun (WGS) entry which is preliminary data.</text>
</comment>
<dbReference type="InterPro" id="IPR000602">
    <property type="entry name" value="Glyco_hydro_38_N"/>
</dbReference>
<dbReference type="EC" id="3.2.1.114" evidence="8"/>
<dbReference type="GO" id="GO:0004572">
    <property type="term" value="F:mannosyl-oligosaccharide 1,3-1,6-alpha-mannosidase activity"/>
    <property type="evidence" value="ECO:0007669"/>
    <property type="project" value="UniProtKB-EC"/>
</dbReference>
<dbReference type="Proteomes" id="UP000728185">
    <property type="component" value="Unassembled WGS sequence"/>
</dbReference>
<keyword evidence="3" id="KW-0479">Metal-binding</keyword>
<sequence length="476" mass="54435">MDFTNEFGELWDEDFENKHNMSHWDSKPLEVFLVPHSHQDPGWLRTFDEYFESETRNGFNATLETLLLHPEARFIYAEVSFFSRWVSELTNEDKLKVAKLLHNGHLEIVSGGWVMPDEAVTSYYGIVDQMIEGHHWLWENFDSVKQPQIPCHLLAFSHYDVPHSCGPDPELRFATLSEYFRAFYRYHGYEPRSAAHSNLVPVRLNLSLLTGDLFTYADYNQYYWSGFFTSRPVEKFLSRVLESELRASEILYTFARYAIRRFAYSQLNNTIRLLDDGLKQARQTLGIIQHHDAVTGTSKPHVVSDYNKRLTFGLATSRLISEITASVLLLCLQEANGDGPQNSWTLNQIVSFIREWNKTVDSLAVTSIAEAYSESLAPIPYRIKIESPSKPITTTVTFHVDGTNDRYHVKFTPKVPAREYPQAVVQAELVESETGLSMRLHVGPVYLAALSLSQLIIEPFKAPNGQSVLASAIHSM</sequence>
<dbReference type="GO" id="GO:0046872">
    <property type="term" value="F:metal ion binding"/>
    <property type="evidence" value="ECO:0007669"/>
    <property type="project" value="UniProtKB-KW"/>
</dbReference>
<dbReference type="InterPro" id="IPR015341">
    <property type="entry name" value="Glyco_hydro_38_cen"/>
</dbReference>
<dbReference type="Gene3D" id="1.20.1270.50">
    <property type="entry name" value="Glycoside hydrolase family 38, central domain"/>
    <property type="match status" value="1"/>
</dbReference>
<dbReference type="GO" id="GO:0006491">
    <property type="term" value="P:N-glycan processing"/>
    <property type="evidence" value="ECO:0007669"/>
    <property type="project" value="TreeGrafter"/>
</dbReference>
<dbReference type="InterPro" id="IPR027291">
    <property type="entry name" value="Glyco_hydro_38_N_sf"/>
</dbReference>
<evidence type="ECO:0000313" key="12">
    <source>
        <dbReference type="EMBL" id="KAA0200733.1"/>
    </source>
</evidence>
<dbReference type="PANTHER" id="PTHR11607:SF3">
    <property type="entry name" value="LYSOSOMAL ALPHA-MANNOSIDASE"/>
    <property type="match status" value="1"/>
</dbReference>
<protein>
    <recommendedName>
        <fullName evidence="8">mannosyl-oligosaccharide 1,3-1,6-alpha-mannosidase</fullName>
        <ecNumber evidence="8">3.2.1.114</ecNumber>
    </recommendedName>
    <alternativeName>
        <fullName evidence="9">Mannosyl-oligosaccharide 1,3-1,6-alpha-mannosidase</fullName>
    </alternativeName>
</protein>
<keyword evidence="4" id="KW-0378">Hydrolase</keyword>
<dbReference type="AlphaFoldDB" id="A0A8E0S9W3"/>
<evidence type="ECO:0000313" key="13">
    <source>
        <dbReference type="Proteomes" id="UP000728185"/>
    </source>
</evidence>
<evidence type="ECO:0000256" key="10">
    <source>
        <dbReference type="ARBA" id="ARBA00093232"/>
    </source>
</evidence>
<gene>
    <name evidence="12" type="ORF">FBUS_07056</name>
</gene>
<dbReference type="OrthoDB" id="10261055at2759"/>
<dbReference type="Pfam" id="PF09261">
    <property type="entry name" value="Alpha-mann_mid"/>
    <property type="match status" value="1"/>
</dbReference>
<proteinExistence type="inferred from homology"/>
<evidence type="ECO:0000256" key="7">
    <source>
        <dbReference type="ARBA" id="ARBA00059516"/>
    </source>
</evidence>
<comment type="function">
    <text evidence="7">Catalyzes the first committed step in the biosynthesis of complex N-glycans. It controls conversion of high mannose to complex N-glycans; the final hydrolytic step in the N-glycan maturation pathway.</text>
</comment>
<feature type="domain" description="Glycoside hydrolase family 38 central" evidence="11">
    <location>
        <begin position="222"/>
        <end position="310"/>
    </location>
</feature>
<dbReference type="SUPFAM" id="SSF88713">
    <property type="entry name" value="Glycoside hydrolase/deacetylase"/>
    <property type="match status" value="1"/>
</dbReference>
<evidence type="ECO:0000256" key="6">
    <source>
        <dbReference type="ARBA" id="ARBA00023295"/>
    </source>
</evidence>
<accession>A0A8E0S9W3</accession>